<dbReference type="PANTHER" id="PTHR47219:SF20">
    <property type="entry name" value="TBC1 DOMAIN FAMILY MEMBER 2B"/>
    <property type="match status" value="1"/>
</dbReference>
<feature type="region of interest" description="Disordered" evidence="2">
    <location>
        <begin position="699"/>
        <end position="746"/>
    </location>
</feature>
<feature type="compositionally biased region" description="Acidic residues" evidence="2">
    <location>
        <begin position="700"/>
        <end position="711"/>
    </location>
</feature>
<feature type="compositionally biased region" description="Polar residues" evidence="2">
    <location>
        <begin position="723"/>
        <end position="738"/>
    </location>
</feature>
<evidence type="ECO:0000313" key="5">
    <source>
        <dbReference type="Proteomes" id="UP001209570"/>
    </source>
</evidence>
<dbReference type="Gene3D" id="1.10.472.80">
    <property type="entry name" value="Ypt/Rab-GAP domain of gyp1p, domain 3"/>
    <property type="match status" value="1"/>
</dbReference>
<feature type="repeat" description="ANK" evidence="1">
    <location>
        <begin position="138"/>
        <end position="165"/>
    </location>
</feature>
<dbReference type="InterPro" id="IPR035969">
    <property type="entry name" value="Rab-GAP_TBC_sf"/>
</dbReference>
<protein>
    <recommendedName>
        <fullName evidence="3">Rab-GAP TBC domain-containing protein</fullName>
    </recommendedName>
</protein>
<gene>
    <name evidence="4" type="ORF">P43SY_000474</name>
</gene>
<keyword evidence="5" id="KW-1185">Reference proteome</keyword>
<dbReference type="Proteomes" id="UP001209570">
    <property type="component" value="Unassembled WGS sequence"/>
</dbReference>
<sequence>MASELQSFSSTSRAKRPSIGMANLTDRVAPLHHAPATAPALEAKSGPALLPPTASAAKNESGGDSDGLVHIREASPVSSLPSLAPTEITAADLFDAIASDTFFDVVSRHSVELAMSSAASDSQELRGIDVNAFHDAVNGKTLLHQACKRGDLHVIKCLLYHGADVLQLCRQGRTALHDAVSSSQRAPHTLQILQTLHAHDSRGVLAVDVNGTHVVHLAAIHGCLDVLQWCASLQVIPMAITSFSGRNALHYAAYNARLDVLRWLVEQCRLGLHALDANGYSVLHYAAMGGHLDVCQWLVLDAPTRNELSITATNSDGHTAADLARDADVQAFLDDASSLAPCPSRLHCIGADGCSLGVAWLQEPASEDPLLADALAPLWYELEYCEKPSGLRRTSALMAMLMMSSTAASASSYLLAWKRLDVLIAPDASEFWLAGLESDREYLVRMRTVNRNGVSEFSVPTLSGEFTTTAACDRTASARVIRGLIASIGPRDAPETSFIGTMALEILEARRLQLPSSSSRHGRFYCALTLKVPVGSAVRGSPLKPRRTSMSNRRRSVQEENALSPPTVRYMYRLRSSSAAVQEDLLLSGNLNALRHPRFAFASNVRVSEVADATLCVEICYETPDSAVVSCVGRADLPIMELVRGFPAKLRWLVLQGDGEHSGGVSSFGEVLVRSLFLPDGISSLPHPTKPGVFSSTAEELLDSEDQDDPAPETPTAPSPETGINSTAEESTADSPTVTAARDPSPTRFDGLGFRVLTDRRAPKLRSFDYYLAHQQCVAQQQDRLWLQFHRDVFGGCGAFETFAQLVASRDKSLERYREPSVKSLERLRRLAWEGVPPCGRRFLYLQLSGAESRRLAALPSYYNELKARVRPEGFETIERQIQVDLQRTFAGHRSWINTVDGQQAMGRVLQSFALHNPSIGYCQSMSFIVGRLLCLFCDPVCHATSDRSAEEDVFWLLVVLCEDVFPSYYTKGMKGLHVDGRVLETLLPKRLPKIVRHFQHVLQNPPQMGLLLVTGWLLPVFSAVFPSETSFRLLDVVICEGSSVVFALVVALLRMAQRGLLTETRDYMQIFRFLRDRDQRLHDTALLMEVAREEHDLLLREFDIARLREELRGEQEDGAAGGERRAVM</sequence>
<dbReference type="SUPFAM" id="SSF49265">
    <property type="entry name" value="Fibronectin type III"/>
    <property type="match status" value="1"/>
</dbReference>
<dbReference type="AlphaFoldDB" id="A0AAD5LJ77"/>
<dbReference type="CDD" id="cd00063">
    <property type="entry name" value="FN3"/>
    <property type="match status" value="1"/>
</dbReference>
<organism evidence="4 5">
    <name type="scientific">Pythium insidiosum</name>
    <name type="common">Pythiosis disease agent</name>
    <dbReference type="NCBI Taxonomy" id="114742"/>
    <lineage>
        <taxon>Eukaryota</taxon>
        <taxon>Sar</taxon>
        <taxon>Stramenopiles</taxon>
        <taxon>Oomycota</taxon>
        <taxon>Peronosporomycetes</taxon>
        <taxon>Pythiales</taxon>
        <taxon>Pythiaceae</taxon>
        <taxon>Pythium</taxon>
    </lineage>
</organism>
<name>A0AAD5LJ77_PYTIN</name>
<feature type="repeat" description="ANK" evidence="1">
    <location>
        <begin position="244"/>
        <end position="266"/>
    </location>
</feature>
<dbReference type="Gene3D" id="1.25.40.20">
    <property type="entry name" value="Ankyrin repeat-containing domain"/>
    <property type="match status" value="1"/>
</dbReference>
<feature type="compositionally biased region" description="Basic residues" evidence="2">
    <location>
        <begin position="544"/>
        <end position="555"/>
    </location>
</feature>
<comment type="caution">
    <text evidence="4">The sequence shown here is derived from an EMBL/GenBank/DDBJ whole genome shotgun (WGS) entry which is preliminary data.</text>
</comment>
<dbReference type="InterPro" id="IPR002110">
    <property type="entry name" value="Ankyrin_rpt"/>
</dbReference>
<dbReference type="GO" id="GO:0005096">
    <property type="term" value="F:GTPase activator activity"/>
    <property type="evidence" value="ECO:0007669"/>
    <property type="project" value="TreeGrafter"/>
</dbReference>
<evidence type="ECO:0000313" key="4">
    <source>
        <dbReference type="EMBL" id="KAJ0402860.1"/>
    </source>
</evidence>
<dbReference type="SUPFAM" id="SSF48403">
    <property type="entry name" value="Ankyrin repeat"/>
    <property type="match status" value="1"/>
</dbReference>
<evidence type="ECO:0000256" key="2">
    <source>
        <dbReference type="SAM" id="MobiDB-lite"/>
    </source>
</evidence>
<accession>A0AAD5LJ77</accession>
<dbReference type="EMBL" id="JAKCXM010000093">
    <property type="protein sequence ID" value="KAJ0402860.1"/>
    <property type="molecule type" value="Genomic_DNA"/>
</dbReference>
<dbReference type="SMART" id="SM00248">
    <property type="entry name" value="ANK"/>
    <property type="match status" value="5"/>
</dbReference>
<keyword evidence="1" id="KW-0040">ANK repeat</keyword>
<dbReference type="PROSITE" id="PS50086">
    <property type="entry name" value="TBC_RABGAP"/>
    <property type="match status" value="1"/>
</dbReference>
<dbReference type="PANTHER" id="PTHR47219">
    <property type="entry name" value="RAB GTPASE-ACTIVATING PROTEIN 1-LIKE"/>
    <property type="match status" value="1"/>
</dbReference>
<feature type="region of interest" description="Disordered" evidence="2">
    <location>
        <begin position="40"/>
        <end position="69"/>
    </location>
</feature>
<dbReference type="InterPro" id="IPR000195">
    <property type="entry name" value="Rab-GAP-TBC_dom"/>
</dbReference>
<evidence type="ECO:0000259" key="3">
    <source>
        <dbReference type="PROSITE" id="PS50086"/>
    </source>
</evidence>
<dbReference type="InterPro" id="IPR003961">
    <property type="entry name" value="FN3_dom"/>
</dbReference>
<dbReference type="PROSITE" id="PS50088">
    <property type="entry name" value="ANK_REPEAT"/>
    <property type="match status" value="2"/>
</dbReference>
<dbReference type="Gene3D" id="1.10.8.270">
    <property type="entry name" value="putative rabgap domain of human tbc1 domain family member 14 like domains"/>
    <property type="match status" value="1"/>
</dbReference>
<proteinExistence type="predicted"/>
<dbReference type="Pfam" id="PF12796">
    <property type="entry name" value="Ank_2"/>
    <property type="match status" value="2"/>
</dbReference>
<dbReference type="GO" id="GO:0031267">
    <property type="term" value="F:small GTPase binding"/>
    <property type="evidence" value="ECO:0007669"/>
    <property type="project" value="TreeGrafter"/>
</dbReference>
<dbReference type="InterPro" id="IPR036116">
    <property type="entry name" value="FN3_sf"/>
</dbReference>
<dbReference type="InterPro" id="IPR036770">
    <property type="entry name" value="Ankyrin_rpt-contain_sf"/>
</dbReference>
<feature type="domain" description="Rab-GAP TBC" evidence="3">
    <location>
        <begin position="835"/>
        <end position="1042"/>
    </location>
</feature>
<dbReference type="PROSITE" id="PS50297">
    <property type="entry name" value="ANK_REP_REGION"/>
    <property type="match status" value="2"/>
</dbReference>
<feature type="region of interest" description="Disordered" evidence="2">
    <location>
        <begin position="539"/>
        <end position="560"/>
    </location>
</feature>
<dbReference type="SMART" id="SM00164">
    <property type="entry name" value="TBC"/>
    <property type="match status" value="1"/>
</dbReference>
<dbReference type="Pfam" id="PF00566">
    <property type="entry name" value="RabGAP-TBC"/>
    <property type="match status" value="1"/>
</dbReference>
<dbReference type="InterPro" id="IPR050302">
    <property type="entry name" value="Rab_GAP_TBC_domain"/>
</dbReference>
<dbReference type="SUPFAM" id="SSF47923">
    <property type="entry name" value="Ypt/Rab-GAP domain of gyp1p"/>
    <property type="match status" value="2"/>
</dbReference>
<reference evidence="4" key="1">
    <citation type="submission" date="2021-12" db="EMBL/GenBank/DDBJ databases">
        <title>Prjna785345.</title>
        <authorList>
            <person name="Rujirawat T."/>
            <person name="Krajaejun T."/>
        </authorList>
    </citation>
    <scope>NUCLEOTIDE SEQUENCE</scope>
    <source>
        <strain evidence="4">Pi057C3</strain>
    </source>
</reference>
<evidence type="ECO:0000256" key="1">
    <source>
        <dbReference type="PROSITE-ProRule" id="PRU00023"/>
    </source>
</evidence>